<comment type="caution">
    <text evidence="1">The sequence shown here is derived from an EMBL/GenBank/DDBJ whole genome shotgun (WGS) entry which is preliminary data.</text>
</comment>
<evidence type="ECO:0000313" key="2">
    <source>
        <dbReference type="Proteomes" id="UP001365781"/>
    </source>
</evidence>
<evidence type="ECO:0000313" key="1">
    <source>
        <dbReference type="EMBL" id="MEI5610602.1"/>
    </source>
</evidence>
<protein>
    <submittedName>
        <fullName evidence="1">TIGR02677 family protein</fullName>
    </submittedName>
</protein>
<dbReference type="RefSeq" id="WP_336540189.1">
    <property type="nucleotide sequence ID" value="NZ_JBBAYL010000013.1"/>
</dbReference>
<keyword evidence="2" id="KW-1185">Reference proteome</keyword>
<gene>
    <name evidence="1" type="ORF">WB403_15635</name>
</gene>
<proteinExistence type="predicted"/>
<dbReference type="InterPro" id="IPR013493">
    <property type="entry name" value="CHP02677"/>
</dbReference>
<dbReference type="Proteomes" id="UP001365781">
    <property type="component" value="Unassembled WGS sequence"/>
</dbReference>
<organism evidence="1 2">
    <name type="scientific">Streptomyces brasiliscabiei</name>
    <dbReference type="NCBI Taxonomy" id="2736302"/>
    <lineage>
        <taxon>Bacteria</taxon>
        <taxon>Bacillati</taxon>
        <taxon>Actinomycetota</taxon>
        <taxon>Actinomycetes</taxon>
        <taxon>Kitasatosporales</taxon>
        <taxon>Streptomycetaceae</taxon>
        <taxon>Streptomyces</taxon>
    </lineage>
</organism>
<sequence length="572" mass="62286">MRGDELYGDANEERPDRGRDPEVWQRLSAYAYLSAPERLDYVAVMRVFCGTLLADLAVPDVLAKLARTGDQGSLEPGGPGVTLDAETLTVRLEQLVRWGNLLRSTHTVTATSIAEYQRSRSRYQLSKLGERVQRDADEVLAGADAAREVSSELLTLVDRGLREIAAMVGAPGGADPRQALERISTLFVQFAEFAESVRDFYAYLGQVLARYDLDGAEYQGFKELLLDYVEAITEDISFRAPRIATHLDAVWPHLPALLARIDAHTAGIGALADGLPETRVQRSRGRDLADWEGLRDWFTDTGGHAHGSQVDQLRDATLRALQSLLANAKRMLRSASGEMSRRKDLLRLAAWFDAAEPEEAHDIAVAAFGLYGARHLGVAPDPDRSVPAYVSWWTGPVVDVPVALRERGSRAPRGRAASAEDHSGQKRLLLDQARQQAEARQAAADELRSASGRFDQVRLGASAMRLLLELLTTALGNAQLRKDTKDTKDNKDAEGAKDTEGATDTADFLLDGAHAGDADLGVRLTARRTLGRHTVLRSVDGDLTVDDLTLVVESFAVAGRDASMPMSGEASA</sequence>
<reference evidence="1 2" key="1">
    <citation type="submission" date="2024-03" db="EMBL/GenBank/DDBJ databases">
        <title>First Report of Pectobacterium brasiliscabiei causing potato scab in china.</title>
        <authorList>
            <person name="Handique U."/>
        </authorList>
    </citation>
    <scope>NUCLEOTIDE SEQUENCE [LARGE SCALE GENOMIC DNA]</scope>
    <source>
        <strain evidence="1 2">ZRIMU1503</strain>
    </source>
</reference>
<accession>A0ABU8GBN8</accession>
<dbReference type="EMBL" id="JBBAYM010000009">
    <property type="protein sequence ID" value="MEI5610602.1"/>
    <property type="molecule type" value="Genomic_DNA"/>
</dbReference>
<dbReference type="Pfam" id="PF09660">
    <property type="entry name" value="DUF2397"/>
    <property type="match status" value="1"/>
</dbReference>
<name>A0ABU8GBN8_9ACTN</name>
<dbReference type="NCBIfam" id="TIGR02677">
    <property type="entry name" value="TIGR02677 family protein"/>
    <property type="match status" value="1"/>
</dbReference>